<dbReference type="Gene3D" id="2.60.110.10">
    <property type="entry name" value="Thaumatin"/>
    <property type="match status" value="1"/>
</dbReference>
<dbReference type="InterPro" id="IPR001938">
    <property type="entry name" value="Thaumatin"/>
</dbReference>
<feature type="chain" id="PRO_5037318135" evidence="1">
    <location>
        <begin position="21"/>
        <end position="411"/>
    </location>
</feature>
<protein>
    <submittedName>
        <fullName evidence="3">Uncharacterized protein</fullName>
    </submittedName>
</protein>
<reference evidence="3" key="1">
    <citation type="submission" date="2022-11" db="UniProtKB">
        <authorList>
            <consortium name="WormBaseParasite"/>
        </authorList>
    </citation>
    <scope>IDENTIFICATION</scope>
</reference>
<dbReference type="Pfam" id="PF00314">
    <property type="entry name" value="Thaumatin"/>
    <property type="match status" value="1"/>
</dbReference>
<feature type="signal peptide" evidence="1">
    <location>
        <begin position="1"/>
        <end position="20"/>
    </location>
</feature>
<dbReference type="SUPFAM" id="SSF49870">
    <property type="entry name" value="Osmotin, thaumatin-like protein"/>
    <property type="match status" value="1"/>
</dbReference>
<accession>A0A914I1B3</accession>
<dbReference type="PANTHER" id="PTHR31048">
    <property type="entry name" value="OS03G0233200 PROTEIN"/>
    <property type="match status" value="1"/>
</dbReference>
<proteinExistence type="predicted"/>
<keyword evidence="2" id="KW-1185">Reference proteome</keyword>
<dbReference type="PROSITE" id="PS51367">
    <property type="entry name" value="THAUMATIN_2"/>
    <property type="match status" value="1"/>
</dbReference>
<name>A0A914I1B3_GLORO</name>
<organism evidence="2 3">
    <name type="scientific">Globodera rostochiensis</name>
    <name type="common">Golden nematode worm</name>
    <name type="synonym">Heterodera rostochiensis</name>
    <dbReference type="NCBI Taxonomy" id="31243"/>
    <lineage>
        <taxon>Eukaryota</taxon>
        <taxon>Metazoa</taxon>
        <taxon>Ecdysozoa</taxon>
        <taxon>Nematoda</taxon>
        <taxon>Chromadorea</taxon>
        <taxon>Rhabditida</taxon>
        <taxon>Tylenchina</taxon>
        <taxon>Tylenchomorpha</taxon>
        <taxon>Tylenchoidea</taxon>
        <taxon>Heteroderidae</taxon>
        <taxon>Heteroderinae</taxon>
        <taxon>Globodera</taxon>
    </lineage>
</organism>
<dbReference type="InterPro" id="IPR037176">
    <property type="entry name" value="Osmotin/thaumatin-like_sf"/>
</dbReference>
<dbReference type="PRINTS" id="PR00347">
    <property type="entry name" value="THAUMATIN"/>
</dbReference>
<keyword evidence="1" id="KW-0732">Signal</keyword>
<sequence>MPGMSTIVLLILSIFKVGEMAHLGGKNSLPTVNQPAQIQQNSFLQQTALNSHPPVVSNNNPFGGDAIIGHNNHFVPIEKEFVACQSLANAAGYQCEFSLDEMMLESNKTNVEIWANFGEENDGTLRLLGQQDASKCNADEDGQAQCDTKLVINSDQIDQLKSISMDEVNDAILQSNKDAEVHRRQLGEGAVTFWLYNKCGKDLMVGGNVQGTVVNNVTCMAKIPAAITSARFWFNKDCNNDEVKHYCDVQAAQPPTSLFEMTFKNGQSLEEKVQFYDVSLVDGFNVPISVFVKDCPGVNISKNYNFNSLLNALPAEMKDLTYNSGQDLVGVKSVCGAFDTDAVCCRNAYNLPGTCKPDTDHGWEQKQIDAYNVMRAAFPDAYNYAYDDQSATKVCKGATDFHIGICTQMTP</sequence>
<dbReference type="Proteomes" id="UP000887572">
    <property type="component" value="Unplaced"/>
</dbReference>
<dbReference type="AlphaFoldDB" id="A0A914I1B3"/>
<evidence type="ECO:0000313" key="3">
    <source>
        <dbReference type="WBParaSite" id="Gr19_v10_g6577.t1"/>
    </source>
</evidence>
<dbReference type="WBParaSite" id="Gr19_v10_g6577.t1">
    <property type="protein sequence ID" value="Gr19_v10_g6577.t1"/>
    <property type="gene ID" value="Gr19_v10_g6577"/>
</dbReference>
<dbReference type="SMART" id="SM00205">
    <property type="entry name" value="THN"/>
    <property type="match status" value="1"/>
</dbReference>
<evidence type="ECO:0000256" key="1">
    <source>
        <dbReference type="SAM" id="SignalP"/>
    </source>
</evidence>
<evidence type="ECO:0000313" key="2">
    <source>
        <dbReference type="Proteomes" id="UP000887572"/>
    </source>
</evidence>